<evidence type="ECO:0000313" key="2">
    <source>
        <dbReference type="EMBL" id="VTJ66986.1"/>
    </source>
</evidence>
<keyword evidence="3" id="KW-1185">Reference proteome</keyword>
<accession>A0A5E4BC69</accession>
<dbReference type="AlphaFoldDB" id="A0A5E4BC69"/>
<protein>
    <submittedName>
        <fullName evidence="2">Uncharacterized protein</fullName>
    </submittedName>
</protein>
<comment type="caution">
    <text evidence="2">The sequence shown here is derived from an EMBL/GenBank/DDBJ whole genome shotgun (WGS) entry which is preliminary data.</text>
</comment>
<organism evidence="2 3">
    <name type="scientific">Marmota monax</name>
    <name type="common">Woodchuck</name>
    <dbReference type="NCBI Taxonomy" id="9995"/>
    <lineage>
        <taxon>Eukaryota</taxon>
        <taxon>Metazoa</taxon>
        <taxon>Chordata</taxon>
        <taxon>Craniata</taxon>
        <taxon>Vertebrata</taxon>
        <taxon>Euteleostomi</taxon>
        <taxon>Mammalia</taxon>
        <taxon>Eutheria</taxon>
        <taxon>Euarchontoglires</taxon>
        <taxon>Glires</taxon>
        <taxon>Rodentia</taxon>
        <taxon>Sciuromorpha</taxon>
        <taxon>Sciuridae</taxon>
        <taxon>Xerinae</taxon>
        <taxon>Marmotini</taxon>
        <taxon>Marmota</taxon>
    </lineage>
</organism>
<gene>
    <name evidence="2" type="ORF">MONAX_5E025472</name>
</gene>
<feature type="region of interest" description="Disordered" evidence="1">
    <location>
        <begin position="1"/>
        <end position="63"/>
    </location>
</feature>
<name>A0A5E4BC69_MARMO</name>
<dbReference type="EMBL" id="CABDUW010000360">
    <property type="protein sequence ID" value="VTJ66986.1"/>
    <property type="molecule type" value="Genomic_DNA"/>
</dbReference>
<reference evidence="2" key="1">
    <citation type="submission" date="2019-04" db="EMBL/GenBank/DDBJ databases">
        <authorList>
            <person name="Alioto T."/>
            <person name="Alioto T."/>
        </authorList>
    </citation>
    <scope>NUCLEOTIDE SEQUENCE [LARGE SCALE GENOMIC DNA]</scope>
</reference>
<evidence type="ECO:0000313" key="3">
    <source>
        <dbReference type="Proteomes" id="UP000335636"/>
    </source>
</evidence>
<evidence type="ECO:0000256" key="1">
    <source>
        <dbReference type="SAM" id="MobiDB-lite"/>
    </source>
</evidence>
<proteinExistence type="predicted"/>
<feature type="compositionally biased region" description="Basic residues" evidence="1">
    <location>
        <begin position="18"/>
        <end position="28"/>
    </location>
</feature>
<dbReference type="Proteomes" id="UP000335636">
    <property type="component" value="Unassembled WGS sequence"/>
</dbReference>
<sequence>MGAESGPETRWRCAPPAGRRKTKARPAARRTGGDGGGSAGPRRGRAARQTRFAPRGLLASAVN</sequence>